<comment type="caution">
    <text evidence="3">The sequence shown here is derived from an EMBL/GenBank/DDBJ whole genome shotgun (WGS) entry which is preliminary data.</text>
</comment>
<feature type="transmembrane region" description="Helical" evidence="1">
    <location>
        <begin position="120"/>
        <end position="139"/>
    </location>
</feature>
<dbReference type="PANTHER" id="PTHR22911">
    <property type="entry name" value="ACYL-MALONYL CONDENSING ENZYME-RELATED"/>
    <property type="match status" value="1"/>
</dbReference>
<protein>
    <submittedName>
        <fullName evidence="3">Putative permease</fullName>
    </submittedName>
</protein>
<reference evidence="3 4" key="1">
    <citation type="journal article" date="2014" name="Genome Announc.">
        <title>Draft Genome Sequence of Cytophaga fermentans JCM 21142T, a Facultative Anaerobe Isolated from Marine Mud.</title>
        <authorList>
            <person name="Starns D."/>
            <person name="Oshima K."/>
            <person name="Suda W."/>
            <person name="Iino T."/>
            <person name="Yuki M."/>
            <person name="Inoue J."/>
            <person name="Kitamura K."/>
            <person name="Iida T."/>
            <person name="Darby A."/>
            <person name="Hattori M."/>
            <person name="Ohkuma M."/>
        </authorList>
    </citation>
    <scope>NUCLEOTIDE SEQUENCE [LARGE SCALE GENOMIC DNA]</scope>
    <source>
        <strain evidence="3 4">JCM 21142</strain>
    </source>
</reference>
<keyword evidence="1" id="KW-1133">Transmembrane helix</keyword>
<keyword evidence="1" id="KW-0812">Transmembrane</keyword>
<feature type="transmembrane region" description="Helical" evidence="1">
    <location>
        <begin position="265"/>
        <end position="286"/>
    </location>
</feature>
<feature type="transmembrane region" description="Helical" evidence="1">
    <location>
        <begin position="37"/>
        <end position="54"/>
    </location>
</feature>
<feature type="transmembrane region" description="Helical" evidence="1">
    <location>
        <begin position="145"/>
        <end position="163"/>
    </location>
</feature>
<dbReference type="PANTHER" id="PTHR22911:SF79">
    <property type="entry name" value="MOBA-LIKE NTP TRANSFERASE DOMAIN-CONTAINING PROTEIN"/>
    <property type="match status" value="1"/>
</dbReference>
<dbReference type="SUPFAM" id="SSF103481">
    <property type="entry name" value="Multidrug resistance efflux transporter EmrE"/>
    <property type="match status" value="2"/>
</dbReference>
<feature type="transmembrane region" description="Helical" evidence="1">
    <location>
        <begin position="236"/>
        <end position="259"/>
    </location>
</feature>
<gene>
    <name evidence="3" type="ORF">JCM21142_42046</name>
</gene>
<dbReference type="EMBL" id="BAMD01000022">
    <property type="protein sequence ID" value="GAF03377.1"/>
    <property type="molecule type" value="Genomic_DNA"/>
</dbReference>
<proteinExistence type="predicted"/>
<evidence type="ECO:0000313" key="4">
    <source>
        <dbReference type="Proteomes" id="UP000019402"/>
    </source>
</evidence>
<sequence>MKRTHTTSLIWMHLVVLIYGFTAILGKLIEMPAIQMVWYRMLIAALGLFLYLIVTKKQFIIPAKQTFKLIGIGLVVAAHWIAFFHAIKISNISVTLGIISSGALFASILEPLFFQKKMDWLEFLIGVFIVLGIYLIFSFEINYKIGIMVALAATILATIFTILNKKYTTRFHPTLISFYEMIGGFMGISIYLLVTNGFSSSFFLPTISDISYLLILGLVCTAFAFALSVDVMKELSAYTVILSINMEPIYGILLAFFIFGESERMSGGFYAGTMIILASVFLFPIIKRKRKA</sequence>
<evidence type="ECO:0000259" key="2">
    <source>
        <dbReference type="Pfam" id="PF00892"/>
    </source>
</evidence>
<keyword evidence="4" id="KW-1185">Reference proteome</keyword>
<dbReference type="InterPro" id="IPR037185">
    <property type="entry name" value="EmrE-like"/>
</dbReference>
<keyword evidence="1" id="KW-0472">Membrane</keyword>
<organism evidence="3 4">
    <name type="scientific">Saccharicrinis fermentans DSM 9555 = JCM 21142</name>
    <dbReference type="NCBI Taxonomy" id="869213"/>
    <lineage>
        <taxon>Bacteria</taxon>
        <taxon>Pseudomonadati</taxon>
        <taxon>Bacteroidota</taxon>
        <taxon>Bacteroidia</taxon>
        <taxon>Marinilabiliales</taxon>
        <taxon>Marinilabiliaceae</taxon>
        <taxon>Saccharicrinis</taxon>
    </lineage>
</organism>
<accession>W7Y5J7</accession>
<dbReference type="RefSeq" id="WP_235208151.1">
    <property type="nucleotide sequence ID" value="NZ_BAMD01000022.1"/>
</dbReference>
<feature type="domain" description="EamA" evidence="2">
    <location>
        <begin position="8"/>
        <end position="137"/>
    </location>
</feature>
<evidence type="ECO:0000256" key="1">
    <source>
        <dbReference type="SAM" id="Phobius"/>
    </source>
</evidence>
<feature type="transmembrane region" description="Helical" evidence="1">
    <location>
        <begin position="66"/>
        <end position="86"/>
    </location>
</feature>
<feature type="transmembrane region" description="Helical" evidence="1">
    <location>
        <begin position="210"/>
        <end position="229"/>
    </location>
</feature>
<dbReference type="GO" id="GO:0016020">
    <property type="term" value="C:membrane"/>
    <property type="evidence" value="ECO:0007669"/>
    <property type="project" value="InterPro"/>
</dbReference>
<evidence type="ECO:0000313" key="3">
    <source>
        <dbReference type="EMBL" id="GAF03377.1"/>
    </source>
</evidence>
<dbReference type="Proteomes" id="UP000019402">
    <property type="component" value="Unassembled WGS sequence"/>
</dbReference>
<dbReference type="Pfam" id="PF00892">
    <property type="entry name" value="EamA"/>
    <property type="match status" value="2"/>
</dbReference>
<feature type="transmembrane region" description="Helical" evidence="1">
    <location>
        <begin position="92"/>
        <end position="113"/>
    </location>
</feature>
<feature type="domain" description="EamA" evidence="2">
    <location>
        <begin position="145"/>
        <end position="282"/>
    </location>
</feature>
<dbReference type="eggNOG" id="COG0697">
    <property type="taxonomic scope" value="Bacteria"/>
</dbReference>
<feature type="transmembrane region" description="Helical" evidence="1">
    <location>
        <begin position="175"/>
        <end position="198"/>
    </location>
</feature>
<feature type="transmembrane region" description="Helical" evidence="1">
    <location>
        <begin position="7"/>
        <end position="25"/>
    </location>
</feature>
<dbReference type="AlphaFoldDB" id="W7Y5J7"/>
<name>W7Y5J7_9BACT</name>
<dbReference type="InterPro" id="IPR000620">
    <property type="entry name" value="EamA_dom"/>
</dbReference>